<dbReference type="Gene3D" id="3.30.160.100">
    <property type="entry name" value="Ribosome hibernation promotion factor-like"/>
    <property type="match status" value="1"/>
</dbReference>
<dbReference type="Proteomes" id="UP000179102">
    <property type="component" value="Unassembled WGS sequence"/>
</dbReference>
<evidence type="ECO:0000313" key="1">
    <source>
        <dbReference type="EMBL" id="OGD86355.1"/>
    </source>
</evidence>
<reference evidence="1 2" key="1">
    <citation type="journal article" date="2016" name="Nat. Commun.">
        <title>Thousands of microbial genomes shed light on interconnected biogeochemical processes in an aquifer system.</title>
        <authorList>
            <person name="Anantharaman K."/>
            <person name="Brown C.T."/>
            <person name="Hug L.A."/>
            <person name="Sharon I."/>
            <person name="Castelle C.J."/>
            <person name="Probst A.J."/>
            <person name="Thomas B.C."/>
            <person name="Singh A."/>
            <person name="Wilkins M.J."/>
            <person name="Karaoz U."/>
            <person name="Brodie E.L."/>
            <person name="Williams K.H."/>
            <person name="Hubbard S.S."/>
            <person name="Banfield J.F."/>
        </authorList>
    </citation>
    <scope>NUCLEOTIDE SEQUENCE [LARGE SCALE GENOMIC DNA]</scope>
</reference>
<dbReference type="EMBL" id="MFAZ01000043">
    <property type="protein sequence ID" value="OGD86355.1"/>
    <property type="molecule type" value="Genomic_DNA"/>
</dbReference>
<accession>A0A1F5G3G6</accession>
<dbReference type="SUPFAM" id="SSF69754">
    <property type="entry name" value="Ribosome binding protein Y (YfiA homologue)"/>
    <property type="match status" value="1"/>
</dbReference>
<protein>
    <submittedName>
        <fullName evidence="1">Uncharacterized protein</fullName>
    </submittedName>
</protein>
<name>A0A1F5G3G6_9BACT</name>
<comment type="caution">
    <text evidence="1">The sequence shown here is derived from an EMBL/GenBank/DDBJ whole genome shotgun (WGS) entry which is preliminary data.</text>
</comment>
<gene>
    <name evidence="1" type="ORF">A2870_00560</name>
</gene>
<organism evidence="1 2">
    <name type="scientific">Candidatus Curtissbacteria bacterium RIFCSPHIGHO2_01_FULL_41_11</name>
    <dbReference type="NCBI Taxonomy" id="1797711"/>
    <lineage>
        <taxon>Bacteria</taxon>
        <taxon>Candidatus Curtissiibacteriota</taxon>
    </lineage>
</organism>
<dbReference type="STRING" id="1797711.A2870_00560"/>
<proteinExistence type="predicted"/>
<evidence type="ECO:0000313" key="2">
    <source>
        <dbReference type="Proteomes" id="UP000179102"/>
    </source>
</evidence>
<dbReference type="AlphaFoldDB" id="A0A1F5G3G6"/>
<dbReference type="InterPro" id="IPR036567">
    <property type="entry name" value="RHF-like"/>
</dbReference>
<sequence>MNLCVTTKHYQVSSSLWEAIERNVEKLKYRLPHLNPNLGLIKLVIKRNKRRNYFDGSVSLSVPKKHLYAHFIGFYPEEEVKNAFERLFKELCTYKGKHFTNDSRYFRHDSIRQYFGQ</sequence>